<dbReference type="Proteomes" id="UP001183615">
    <property type="component" value="Unassembled WGS sequence"/>
</dbReference>
<evidence type="ECO:0000256" key="1">
    <source>
        <dbReference type="SAM" id="MobiDB-lite"/>
    </source>
</evidence>
<dbReference type="InterPro" id="IPR036812">
    <property type="entry name" value="NAD(P)_OxRdtase_dom_sf"/>
</dbReference>
<sequence>MNVTGPLPSRRLRGGLRLTELGFGAAQLGNLHRETSDADAEGAVAAAWDAGIRYFDTAPHYGLGLSERRLGAALAGRPRAEFMVSTKVGRLLVPNPGAARRADDGGFAVPADLRRVWDFSRDGVLRSLEGSLERLGLDRVDIVYLHDPDDHGEQAATSGVDTLVELRDQGVVGAIGAGMNQSAMLAELVRRCDLDLVMLAGRYTLLDQRALDDLLPLAEERGVGVVAAGVYNSGLLSRDRPAPGATYDYLPAPAALVARAHTLADRCERHGTTLPAAAVAYPLRHRAVVSVVLGARDARQSAANAERYRSWPPEELWADLAQDGLVPDITGAPAERATENGSASRTRNHQGPAA</sequence>
<dbReference type="PANTHER" id="PTHR42686:SF1">
    <property type="entry name" value="GH17980P-RELATED"/>
    <property type="match status" value="1"/>
</dbReference>
<feature type="region of interest" description="Disordered" evidence="1">
    <location>
        <begin position="327"/>
        <end position="354"/>
    </location>
</feature>
<dbReference type="Gene3D" id="3.20.20.100">
    <property type="entry name" value="NADP-dependent oxidoreductase domain"/>
    <property type="match status" value="1"/>
</dbReference>
<dbReference type="RefSeq" id="WP_311618952.1">
    <property type="nucleotide sequence ID" value="NZ_JAVREV010000010.1"/>
</dbReference>
<protein>
    <submittedName>
        <fullName evidence="3">Aldo/keto reductase</fullName>
    </submittedName>
</protein>
<dbReference type="InterPro" id="IPR020471">
    <property type="entry name" value="AKR"/>
</dbReference>
<comment type="caution">
    <text evidence="3">The sequence shown here is derived from an EMBL/GenBank/DDBJ whole genome shotgun (WGS) entry which is preliminary data.</text>
</comment>
<dbReference type="SUPFAM" id="SSF51430">
    <property type="entry name" value="NAD(P)-linked oxidoreductase"/>
    <property type="match status" value="1"/>
</dbReference>
<dbReference type="EMBL" id="JAVREV010000010">
    <property type="protein sequence ID" value="MDT0444700.1"/>
    <property type="molecule type" value="Genomic_DNA"/>
</dbReference>
<feature type="domain" description="NADP-dependent oxidoreductase" evidence="2">
    <location>
        <begin position="20"/>
        <end position="306"/>
    </location>
</feature>
<organism evidence="3 4">
    <name type="scientific">Streptomyces johnsoniae</name>
    <dbReference type="NCBI Taxonomy" id="3075532"/>
    <lineage>
        <taxon>Bacteria</taxon>
        <taxon>Bacillati</taxon>
        <taxon>Actinomycetota</taxon>
        <taxon>Actinomycetes</taxon>
        <taxon>Kitasatosporales</taxon>
        <taxon>Streptomycetaceae</taxon>
        <taxon>Streptomyces</taxon>
    </lineage>
</organism>
<accession>A0ABU2S707</accession>
<dbReference type="PANTHER" id="PTHR42686">
    <property type="entry name" value="GH17980P-RELATED"/>
    <property type="match status" value="1"/>
</dbReference>
<evidence type="ECO:0000313" key="3">
    <source>
        <dbReference type="EMBL" id="MDT0444700.1"/>
    </source>
</evidence>
<dbReference type="CDD" id="cd19162">
    <property type="entry name" value="AKR_FDH"/>
    <property type="match status" value="1"/>
</dbReference>
<evidence type="ECO:0000313" key="4">
    <source>
        <dbReference type="Proteomes" id="UP001183615"/>
    </source>
</evidence>
<name>A0ABU2S707_9ACTN</name>
<gene>
    <name evidence="3" type="ORF">RM779_19150</name>
</gene>
<keyword evidence="4" id="KW-1185">Reference proteome</keyword>
<dbReference type="InterPro" id="IPR044477">
    <property type="entry name" value="FDH-like"/>
</dbReference>
<reference evidence="4" key="1">
    <citation type="submission" date="2023-07" db="EMBL/GenBank/DDBJ databases">
        <title>30 novel species of actinomycetes from the DSMZ collection.</title>
        <authorList>
            <person name="Nouioui I."/>
        </authorList>
    </citation>
    <scope>NUCLEOTIDE SEQUENCE [LARGE SCALE GENOMIC DNA]</scope>
    <source>
        <strain evidence="4">DSM 41886</strain>
    </source>
</reference>
<dbReference type="InterPro" id="IPR023210">
    <property type="entry name" value="NADP_OxRdtase_dom"/>
</dbReference>
<evidence type="ECO:0000259" key="2">
    <source>
        <dbReference type="Pfam" id="PF00248"/>
    </source>
</evidence>
<proteinExistence type="predicted"/>
<dbReference type="Pfam" id="PF00248">
    <property type="entry name" value="Aldo_ket_red"/>
    <property type="match status" value="1"/>
</dbReference>